<sequence>MMNRQLPPKAERHRHFGSVEPIEGTKPKEKDQMPDLQNKPDDYYFPIQKVGISKVKYPVMIESALSPTTQTTTAEFAMTTSLDAEFKGINMSRLTEQLHMYFQTHLLSIETLREFAAILAREMKQKASDVKVTFPWFFTKSSPSMKKEGMAHADVTFDVSFNEETGYTSKITLVAAVTTLCPCSKEISEYSAHNQRGFVTMSAVVDDVEDIDWKQALLEAAESNASSILYPVLKRPDEKAVTEHAYENPRFVEDLVRLVASDLYENEAIRSFEIECRNEESIHQHDAIAQLSFSKE</sequence>
<comment type="pathway">
    <text evidence="2">Cofactor biosynthesis; 7,8-dihydroneopterin triphosphate biosynthesis; 7,8-dihydroneopterin triphosphate from GTP: step 1/1.</text>
</comment>
<comment type="caution">
    <text evidence="4">The sequence shown here is derived from an EMBL/GenBank/DDBJ whole genome shotgun (WGS) entry which is preliminary data.</text>
</comment>
<dbReference type="NCBIfam" id="NF010200">
    <property type="entry name" value="PRK13674.1-1"/>
    <property type="match status" value="1"/>
</dbReference>
<evidence type="ECO:0000256" key="3">
    <source>
        <dbReference type="SAM" id="MobiDB-lite"/>
    </source>
</evidence>
<dbReference type="EC" id="3.5.4.16" evidence="2"/>
<dbReference type="Gene3D" id="3.10.270.10">
    <property type="entry name" value="Urate Oxidase"/>
    <property type="match status" value="1"/>
</dbReference>
<comment type="function">
    <text evidence="2">Converts GTP to 7,8-dihydroneopterin triphosphate.</text>
</comment>
<comment type="similarity">
    <text evidence="2">Belongs to the GTP cyclohydrolase IV family.</text>
</comment>
<dbReference type="PANTHER" id="PTHR36445:SF1">
    <property type="entry name" value="GTP CYCLOHYDROLASE MPTA"/>
    <property type="match status" value="1"/>
</dbReference>
<feature type="compositionally biased region" description="Basic and acidic residues" evidence="3">
    <location>
        <begin position="23"/>
        <end position="38"/>
    </location>
</feature>
<evidence type="ECO:0000256" key="1">
    <source>
        <dbReference type="ARBA" id="ARBA00022801"/>
    </source>
</evidence>
<evidence type="ECO:0000313" key="4">
    <source>
        <dbReference type="EMBL" id="MDV2884130.1"/>
    </source>
</evidence>
<gene>
    <name evidence="2 4" type="primary">folE2</name>
    <name evidence="4" type="ORF">RYX45_03000</name>
</gene>
<dbReference type="HAMAP" id="MF_01527_B">
    <property type="entry name" value="GTP_cyclohydrol_B"/>
    <property type="match status" value="1"/>
</dbReference>
<feature type="region of interest" description="Disordered" evidence="3">
    <location>
        <begin position="1"/>
        <end position="38"/>
    </location>
</feature>
<reference evidence="4" key="1">
    <citation type="submission" date="2023-10" db="EMBL/GenBank/DDBJ databases">
        <title>Screening of Alkalihalophilus pseudofirmusBZ-TG-HK211 and Its Alleviation of Salt Stress on Rapeseed Growth.</title>
        <authorList>
            <person name="Zhao B."/>
            <person name="Guo T."/>
        </authorList>
    </citation>
    <scope>NUCLEOTIDE SEQUENCE</scope>
    <source>
        <strain evidence="4">BZ-TG-HK211</strain>
    </source>
</reference>
<proteinExistence type="inferred from homology"/>
<dbReference type="EMBL" id="JAWJAY010000001">
    <property type="protein sequence ID" value="MDV2884130.1"/>
    <property type="molecule type" value="Genomic_DNA"/>
</dbReference>
<dbReference type="GO" id="GO:0046654">
    <property type="term" value="P:tetrahydrofolate biosynthetic process"/>
    <property type="evidence" value="ECO:0007669"/>
    <property type="project" value="UniProtKB-UniRule"/>
</dbReference>
<dbReference type="AlphaFoldDB" id="A0AAJ2L0E2"/>
<evidence type="ECO:0000256" key="2">
    <source>
        <dbReference type="HAMAP-Rule" id="MF_01527"/>
    </source>
</evidence>
<name>A0AAJ2L0E2_ALKPS</name>
<dbReference type="InterPro" id="IPR022838">
    <property type="entry name" value="GTP_cyclohydrolase_FolE2"/>
</dbReference>
<dbReference type="GO" id="GO:0003934">
    <property type="term" value="F:GTP cyclohydrolase I activity"/>
    <property type="evidence" value="ECO:0007669"/>
    <property type="project" value="UniProtKB-UniRule"/>
</dbReference>
<evidence type="ECO:0000313" key="5">
    <source>
        <dbReference type="Proteomes" id="UP001285636"/>
    </source>
</evidence>
<dbReference type="InterPro" id="IPR003801">
    <property type="entry name" value="GTP_cyclohydrolase_FolE2/MptA"/>
</dbReference>
<dbReference type="Pfam" id="PF02649">
    <property type="entry name" value="GCHY-1"/>
    <property type="match status" value="1"/>
</dbReference>
<comment type="catalytic activity">
    <reaction evidence="2">
        <text>GTP + H2O = 7,8-dihydroneopterin 3'-triphosphate + formate + H(+)</text>
        <dbReference type="Rhea" id="RHEA:17473"/>
        <dbReference type="ChEBI" id="CHEBI:15377"/>
        <dbReference type="ChEBI" id="CHEBI:15378"/>
        <dbReference type="ChEBI" id="CHEBI:15740"/>
        <dbReference type="ChEBI" id="CHEBI:37565"/>
        <dbReference type="ChEBI" id="CHEBI:58462"/>
        <dbReference type="EC" id="3.5.4.16"/>
    </reaction>
</comment>
<keyword evidence="1 2" id="KW-0378">Hydrolase</keyword>
<protein>
    <recommendedName>
        <fullName evidence="2">GTP cyclohydrolase FolE2</fullName>
        <ecNumber evidence="2">3.5.4.16</ecNumber>
    </recommendedName>
</protein>
<organism evidence="4 5">
    <name type="scientific">Alkalihalophilus pseudofirmus</name>
    <name type="common">Bacillus pseudofirmus</name>
    <dbReference type="NCBI Taxonomy" id="79885"/>
    <lineage>
        <taxon>Bacteria</taxon>
        <taxon>Bacillati</taxon>
        <taxon>Bacillota</taxon>
        <taxon>Bacilli</taxon>
        <taxon>Bacillales</taxon>
        <taxon>Bacillaceae</taxon>
        <taxon>Alkalihalophilus</taxon>
    </lineage>
</organism>
<accession>A0AAJ2L0E2</accession>
<dbReference type="PANTHER" id="PTHR36445">
    <property type="entry name" value="GTP CYCLOHYDROLASE MPTA"/>
    <property type="match status" value="1"/>
</dbReference>
<feature type="site" description="May be catalytically important" evidence="2">
    <location>
        <position position="181"/>
    </location>
</feature>
<dbReference type="Proteomes" id="UP001285636">
    <property type="component" value="Unassembled WGS sequence"/>
</dbReference>
<dbReference type="RefSeq" id="WP_323465829.1">
    <property type="nucleotide sequence ID" value="NZ_CP144224.1"/>
</dbReference>